<dbReference type="SUPFAM" id="SSF51445">
    <property type="entry name" value="(Trans)glycosidases"/>
    <property type="match status" value="1"/>
</dbReference>
<dbReference type="EMBL" id="BAABAB010000050">
    <property type="protein sequence ID" value="GAA3640558.1"/>
    <property type="molecule type" value="Genomic_DNA"/>
</dbReference>
<dbReference type="CDD" id="cd11332">
    <property type="entry name" value="AmyAc_OligoGlu_TS"/>
    <property type="match status" value="1"/>
</dbReference>
<sequence length="590" mass="64698">MTDASADRTLNASAVIPLWISVTATQAPEDSLMTDSALLSPDLRLDADWWRQAVVYQVYPRSFADSNADGIGDIAGVTSRIGYLAGLGVDAIWLSPFYPSALADGGYDVADYRNVAPELGTLDDFDAMVAAAHAVGIKVVVDIVPNHTSDLHPWFAEALASAPGSAARNRYIFRDGLGENGEQPPSDWISHFGGPAWTRLPSVDGVGGQWYCHLFAPEQPDLNWDNPEVREDFKTTLRFWADRGVDGYRVDVAHALAKDLSWPLRSKPTLEDEGVPLDGTDPLYDRNEVHEIYAEWREVFNSYDPPRTAVAEAYAPSERRALYARPTGLGQAFNFDLLKADYDATAFHDVITFCLNEAEKTGSSSTWVLSNHDVVRHATRYGLPAGTDYDEWLMTDGMQPAVDVAQGLRRARAATLLMLALPGSSYLYQGEELGLHEVADIPREALQDPIWLRTENTKKGRDGCRVPLPWDSAGHSFGFGSGPAHLPQPAGFSGTAVAAQRGRAESTLETYSEALRLRRQLQTVEELSWVETGRDDVLHFVRPGGWHCVSNFGTEPVALADGVVRLSSAPLVDGMLPGETTVWLTEWPVD</sequence>
<evidence type="ECO:0000256" key="1">
    <source>
        <dbReference type="ARBA" id="ARBA00008061"/>
    </source>
</evidence>
<dbReference type="InterPro" id="IPR006047">
    <property type="entry name" value="GH13_cat_dom"/>
</dbReference>
<comment type="caution">
    <text evidence="3">The sequence shown here is derived from an EMBL/GenBank/DDBJ whole genome shotgun (WGS) entry which is preliminary data.</text>
</comment>
<comment type="similarity">
    <text evidence="1">Belongs to the glycosyl hydrolase 13 family.</text>
</comment>
<dbReference type="PANTHER" id="PTHR10357">
    <property type="entry name" value="ALPHA-AMYLASE FAMILY MEMBER"/>
    <property type="match status" value="1"/>
</dbReference>
<gene>
    <name evidence="3" type="ORF">GCM10022236_48980</name>
</gene>
<keyword evidence="3" id="KW-0378">Hydrolase</keyword>
<dbReference type="GO" id="GO:0016787">
    <property type="term" value="F:hydrolase activity"/>
    <property type="evidence" value="ECO:0007669"/>
    <property type="project" value="UniProtKB-KW"/>
</dbReference>
<accession>A0ABP7AU00</accession>
<dbReference type="PANTHER" id="PTHR10357:SF179">
    <property type="entry name" value="NEUTRAL AND BASIC AMINO ACID TRANSPORT PROTEIN RBAT"/>
    <property type="match status" value="1"/>
</dbReference>
<dbReference type="Gene3D" id="3.90.400.10">
    <property type="entry name" value="Oligo-1,6-glucosidase, Domain 2"/>
    <property type="match status" value="1"/>
</dbReference>
<dbReference type="Proteomes" id="UP001501490">
    <property type="component" value="Unassembled WGS sequence"/>
</dbReference>
<keyword evidence="4" id="KW-1185">Reference proteome</keyword>
<organism evidence="3 4">
    <name type="scientific">Microlunatus ginsengisoli</name>
    <dbReference type="NCBI Taxonomy" id="363863"/>
    <lineage>
        <taxon>Bacteria</taxon>
        <taxon>Bacillati</taxon>
        <taxon>Actinomycetota</taxon>
        <taxon>Actinomycetes</taxon>
        <taxon>Propionibacteriales</taxon>
        <taxon>Propionibacteriaceae</taxon>
        <taxon>Microlunatus</taxon>
    </lineage>
</organism>
<evidence type="ECO:0000313" key="3">
    <source>
        <dbReference type="EMBL" id="GAA3640558.1"/>
    </source>
</evidence>
<proteinExistence type="inferred from homology"/>
<name>A0ABP7AU00_9ACTN</name>
<evidence type="ECO:0000259" key="2">
    <source>
        <dbReference type="SMART" id="SM00642"/>
    </source>
</evidence>
<feature type="domain" description="Glycosyl hydrolase family 13 catalytic" evidence="2">
    <location>
        <begin position="57"/>
        <end position="465"/>
    </location>
</feature>
<dbReference type="InterPro" id="IPR045857">
    <property type="entry name" value="O16G_dom_2"/>
</dbReference>
<reference evidence="4" key="1">
    <citation type="journal article" date="2019" name="Int. J. Syst. Evol. Microbiol.">
        <title>The Global Catalogue of Microorganisms (GCM) 10K type strain sequencing project: providing services to taxonomists for standard genome sequencing and annotation.</title>
        <authorList>
            <consortium name="The Broad Institute Genomics Platform"/>
            <consortium name="The Broad Institute Genome Sequencing Center for Infectious Disease"/>
            <person name="Wu L."/>
            <person name="Ma J."/>
        </authorList>
    </citation>
    <scope>NUCLEOTIDE SEQUENCE [LARGE SCALE GENOMIC DNA]</scope>
    <source>
        <strain evidence="4">JCM 16929</strain>
    </source>
</reference>
<protein>
    <submittedName>
        <fullName evidence="3">Glycoside hydrolase family 13 protein</fullName>
    </submittedName>
</protein>
<dbReference type="SMART" id="SM00642">
    <property type="entry name" value="Aamy"/>
    <property type="match status" value="1"/>
</dbReference>
<dbReference type="InterPro" id="IPR017853">
    <property type="entry name" value="GH"/>
</dbReference>
<evidence type="ECO:0000313" key="4">
    <source>
        <dbReference type="Proteomes" id="UP001501490"/>
    </source>
</evidence>
<dbReference type="Pfam" id="PF00128">
    <property type="entry name" value="Alpha-amylase"/>
    <property type="match status" value="1"/>
</dbReference>
<dbReference type="Gene3D" id="3.20.20.80">
    <property type="entry name" value="Glycosidases"/>
    <property type="match status" value="1"/>
</dbReference>